<feature type="compositionally biased region" description="Low complexity" evidence="2">
    <location>
        <begin position="237"/>
        <end position="261"/>
    </location>
</feature>
<keyword evidence="5" id="KW-1185">Reference proteome</keyword>
<evidence type="ECO:0000256" key="2">
    <source>
        <dbReference type="SAM" id="MobiDB-lite"/>
    </source>
</evidence>
<name>A0ABT2TWE2_9FIRM</name>
<evidence type="ECO:0000313" key="5">
    <source>
        <dbReference type="Proteomes" id="UP001652409"/>
    </source>
</evidence>
<evidence type="ECO:0000256" key="1">
    <source>
        <dbReference type="SAM" id="Coils"/>
    </source>
</evidence>
<feature type="coiled-coil region" evidence="1">
    <location>
        <begin position="131"/>
        <end position="168"/>
    </location>
</feature>
<feature type="transmembrane region" description="Helical" evidence="3">
    <location>
        <begin position="7"/>
        <end position="29"/>
    </location>
</feature>
<evidence type="ECO:0000313" key="4">
    <source>
        <dbReference type="EMBL" id="MCU6765961.1"/>
    </source>
</evidence>
<sequence length="300" mass="35096">MRKKINIYVMLGAFVILIAIFCAGNYSALKEENEWQQQMEDYEEDYKKAVEAVHAENYATAVDLLEKIPEDLRQTVSVGRLDSVPRCLANVKYVRAYAKYCENIASGEDIDSQYWVISRLPSETAEYNGDLAEEMQEIKKVVQERYEAEKRRKEKEEEERYKEEIRKDQPFRGMEQRYISITKWGPYDRRTEENYRENGEVKKQVTYTWRNIGGSVYSAVCRDGEVVDLIRYVSSSSNSYSGNSRGYSSSGSSSSGKSGNSSRKDEYDVYDYDDPEDFYYDHEDEFDSFEDAEDYWDEAQ</sequence>
<evidence type="ECO:0000256" key="3">
    <source>
        <dbReference type="SAM" id="Phobius"/>
    </source>
</evidence>
<accession>A0ABT2TWE2</accession>
<keyword evidence="3" id="KW-0812">Transmembrane</keyword>
<keyword evidence="3" id="KW-0472">Membrane</keyword>
<feature type="region of interest" description="Disordered" evidence="2">
    <location>
        <begin position="237"/>
        <end position="284"/>
    </location>
</feature>
<keyword evidence="3" id="KW-1133">Transmembrane helix</keyword>
<comment type="caution">
    <text evidence="4">The sequence shown here is derived from an EMBL/GenBank/DDBJ whole genome shotgun (WGS) entry which is preliminary data.</text>
</comment>
<feature type="coiled-coil region" evidence="1">
    <location>
        <begin position="25"/>
        <end position="52"/>
    </location>
</feature>
<dbReference type="EMBL" id="JAOQJL010000021">
    <property type="protein sequence ID" value="MCU6765961.1"/>
    <property type="molecule type" value="Genomic_DNA"/>
</dbReference>
<dbReference type="RefSeq" id="WP_158421885.1">
    <property type="nucleotide sequence ID" value="NZ_JAOQJL010000021.1"/>
</dbReference>
<organism evidence="4 5">
    <name type="scientific">Blautia ammoniilytica</name>
    <dbReference type="NCBI Taxonomy" id="2981782"/>
    <lineage>
        <taxon>Bacteria</taxon>
        <taxon>Bacillati</taxon>
        <taxon>Bacillota</taxon>
        <taxon>Clostridia</taxon>
        <taxon>Lachnospirales</taxon>
        <taxon>Lachnospiraceae</taxon>
        <taxon>Blautia</taxon>
    </lineage>
</organism>
<feature type="compositionally biased region" description="Acidic residues" evidence="2">
    <location>
        <begin position="268"/>
        <end position="284"/>
    </location>
</feature>
<proteinExistence type="predicted"/>
<dbReference type="Proteomes" id="UP001652409">
    <property type="component" value="Unassembled WGS sequence"/>
</dbReference>
<keyword evidence="1" id="KW-0175">Coiled coil</keyword>
<protein>
    <submittedName>
        <fullName evidence="4">Uncharacterized protein</fullName>
    </submittedName>
</protein>
<gene>
    <name evidence="4" type="ORF">OCV61_11125</name>
</gene>
<reference evidence="4 5" key="1">
    <citation type="journal article" date="2021" name="ISME Commun">
        <title>Automated analysis of genomic sequences facilitates high-throughput and comprehensive description of bacteria.</title>
        <authorList>
            <person name="Hitch T.C.A."/>
        </authorList>
    </citation>
    <scope>NUCLEOTIDE SEQUENCE [LARGE SCALE GENOMIC DNA]</scope>
    <source>
        <strain evidence="4 5">Sanger_23</strain>
    </source>
</reference>